<proteinExistence type="predicted"/>
<organism evidence="1 2">
    <name type="scientific">Citrullus colocynthis</name>
    <name type="common">colocynth</name>
    <dbReference type="NCBI Taxonomy" id="252529"/>
    <lineage>
        <taxon>Eukaryota</taxon>
        <taxon>Viridiplantae</taxon>
        <taxon>Streptophyta</taxon>
        <taxon>Embryophyta</taxon>
        <taxon>Tracheophyta</taxon>
        <taxon>Spermatophyta</taxon>
        <taxon>Magnoliopsida</taxon>
        <taxon>eudicotyledons</taxon>
        <taxon>Gunneridae</taxon>
        <taxon>Pentapetalae</taxon>
        <taxon>rosids</taxon>
        <taxon>fabids</taxon>
        <taxon>Cucurbitales</taxon>
        <taxon>Cucurbitaceae</taxon>
        <taxon>Benincaseae</taxon>
        <taxon>Citrullus</taxon>
    </lineage>
</organism>
<name>A0ABP0Y1S3_9ROSI</name>
<evidence type="ECO:0000313" key="1">
    <source>
        <dbReference type="EMBL" id="CAK9314383.1"/>
    </source>
</evidence>
<reference evidence="1 2" key="1">
    <citation type="submission" date="2024-03" db="EMBL/GenBank/DDBJ databases">
        <authorList>
            <person name="Gkanogiannis A."/>
            <person name="Becerra Lopez-Lavalle L."/>
        </authorList>
    </citation>
    <scope>NUCLEOTIDE SEQUENCE [LARGE SCALE GENOMIC DNA]</scope>
</reference>
<gene>
    <name evidence="1" type="ORF">CITCOLO1_LOCUS6135</name>
</gene>
<dbReference type="EMBL" id="OZ021736">
    <property type="protein sequence ID" value="CAK9314383.1"/>
    <property type="molecule type" value="Genomic_DNA"/>
</dbReference>
<keyword evidence="2" id="KW-1185">Reference proteome</keyword>
<sequence>MEGKARIKVLWLIFLNRRGQSRRNSGFRGSSDELIKYVFPIENDNFGNSIILPLSFLGGALLFRCSFVEGSNSLIIQVSSFVIFCN</sequence>
<accession>A0ABP0Y1S3</accession>
<dbReference type="Proteomes" id="UP001642487">
    <property type="component" value="Chromosome 2"/>
</dbReference>
<evidence type="ECO:0000313" key="2">
    <source>
        <dbReference type="Proteomes" id="UP001642487"/>
    </source>
</evidence>
<protein>
    <submittedName>
        <fullName evidence="1">Uncharacterized protein</fullName>
    </submittedName>
</protein>